<dbReference type="Pfam" id="PF21537">
    <property type="entry name" value="DUF1980_C"/>
    <property type="match status" value="1"/>
</dbReference>
<dbReference type="NCBIfam" id="TIGR03943">
    <property type="entry name" value="TIGR03943 family putative permease subunit"/>
    <property type="match status" value="1"/>
</dbReference>
<evidence type="ECO:0000313" key="3">
    <source>
        <dbReference type="EMBL" id="RFU84134.1"/>
    </source>
</evidence>
<feature type="domain" description="DUF1980" evidence="2">
    <location>
        <begin position="131"/>
        <end position="223"/>
    </location>
</feature>
<dbReference type="OrthoDB" id="359029at2"/>
<keyword evidence="1" id="KW-0472">Membrane</keyword>
<protein>
    <submittedName>
        <fullName evidence="3">TIGR03943 family protein</fullName>
    </submittedName>
</protein>
<feature type="transmembrane region" description="Helical" evidence="1">
    <location>
        <begin position="39"/>
        <end position="56"/>
    </location>
</feature>
<sequence length="228" mass="24420">MKHPVPAVLLLLVGAALLRITLFGDVALRYVQEPLRPYLAVTGAVLILAAALSRVRDGRGDGHGPPRTAWLLVPPALALLCWAPPALGSYTAARNNPKIVADYDHFDPLPTHGAVHLSLTEFTARVQQEEAQSLRGRTVVLSGFVTPRTDGAWDLSRLLVSCCAADSQSLTVRMHGIHSPAADTWVTVTGTWHPSGTLGTTSAAVALNVDSLQRIPEPKRPYVDRPPA</sequence>
<keyword evidence="4" id="KW-1185">Reference proteome</keyword>
<dbReference type="AlphaFoldDB" id="A0A372LZM1"/>
<accession>A0A372LZM1</accession>
<gene>
    <name evidence="3" type="ORF">DY218_24120</name>
</gene>
<evidence type="ECO:0000259" key="2">
    <source>
        <dbReference type="Pfam" id="PF21537"/>
    </source>
</evidence>
<comment type="caution">
    <text evidence="3">The sequence shown here is derived from an EMBL/GenBank/DDBJ whole genome shotgun (WGS) entry which is preliminary data.</text>
</comment>
<keyword evidence="1" id="KW-1133">Transmembrane helix</keyword>
<feature type="transmembrane region" description="Helical" evidence="1">
    <location>
        <begin position="68"/>
        <end position="87"/>
    </location>
</feature>
<organism evidence="3 4">
    <name type="scientific">Streptomyces triticagri</name>
    <dbReference type="NCBI Taxonomy" id="2293568"/>
    <lineage>
        <taxon>Bacteria</taxon>
        <taxon>Bacillati</taxon>
        <taxon>Actinomycetota</taxon>
        <taxon>Actinomycetes</taxon>
        <taxon>Kitasatosporales</taxon>
        <taxon>Streptomycetaceae</taxon>
        <taxon>Streptomyces</taxon>
    </lineage>
</organism>
<dbReference type="InterPro" id="IPR015402">
    <property type="entry name" value="DUF1980"/>
</dbReference>
<reference evidence="3 4" key="1">
    <citation type="submission" date="2018-08" db="EMBL/GenBank/DDBJ databases">
        <title>Isolation, diversity and antifungal activity of Actinobacteria from wheat.</title>
        <authorList>
            <person name="Han C."/>
        </authorList>
    </citation>
    <scope>NUCLEOTIDE SEQUENCE [LARGE SCALE GENOMIC DNA]</scope>
    <source>
        <strain evidence="3 4">NEAU-YY421</strain>
    </source>
</reference>
<proteinExistence type="predicted"/>
<dbReference type="Proteomes" id="UP000263094">
    <property type="component" value="Unassembled WGS sequence"/>
</dbReference>
<keyword evidence="1" id="KW-0812">Transmembrane</keyword>
<name>A0A372LZM1_9ACTN</name>
<dbReference type="EMBL" id="QUAK01000124">
    <property type="protein sequence ID" value="RFU84134.1"/>
    <property type="molecule type" value="Genomic_DNA"/>
</dbReference>
<dbReference type="InterPro" id="IPR048447">
    <property type="entry name" value="DUF1980_C"/>
</dbReference>
<evidence type="ECO:0000313" key="4">
    <source>
        <dbReference type="Proteomes" id="UP000263094"/>
    </source>
</evidence>
<evidence type="ECO:0000256" key="1">
    <source>
        <dbReference type="SAM" id="Phobius"/>
    </source>
</evidence>